<accession>A0A540N4R9</accession>
<dbReference type="EMBL" id="VIEB01000111">
    <property type="protein sequence ID" value="TQE06056.1"/>
    <property type="molecule type" value="Genomic_DNA"/>
</dbReference>
<organism evidence="1 2">
    <name type="scientific">Malus baccata</name>
    <name type="common">Siberian crab apple</name>
    <name type="synonym">Pyrus baccata</name>
    <dbReference type="NCBI Taxonomy" id="106549"/>
    <lineage>
        <taxon>Eukaryota</taxon>
        <taxon>Viridiplantae</taxon>
        <taxon>Streptophyta</taxon>
        <taxon>Embryophyta</taxon>
        <taxon>Tracheophyta</taxon>
        <taxon>Spermatophyta</taxon>
        <taxon>Magnoliopsida</taxon>
        <taxon>eudicotyledons</taxon>
        <taxon>Gunneridae</taxon>
        <taxon>Pentapetalae</taxon>
        <taxon>rosids</taxon>
        <taxon>fabids</taxon>
        <taxon>Rosales</taxon>
        <taxon>Rosaceae</taxon>
        <taxon>Amygdaloideae</taxon>
        <taxon>Maleae</taxon>
        <taxon>Malus</taxon>
    </lineage>
</organism>
<dbReference type="Proteomes" id="UP000315295">
    <property type="component" value="Unassembled WGS sequence"/>
</dbReference>
<evidence type="ECO:0000313" key="1">
    <source>
        <dbReference type="EMBL" id="TQE06056.1"/>
    </source>
</evidence>
<evidence type="ECO:0008006" key="3">
    <source>
        <dbReference type="Google" id="ProtNLM"/>
    </source>
</evidence>
<proteinExistence type="predicted"/>
<gene>
    <name evidence="1" type="ORF">C1H46_008366</name>
</gene>
<sequence length="109" mass="12866">MAWYILLFIKWIAEKYGMIKYNDSMSVQYIRLVSRTRTFDCTAAQKQIGYSPVISREEGVTLTIESFSNLARNSSFPTFRNFNEESKVEKLQTFCDGMMRRNLLHIYLL</sequence>
<dbReference type="STRING" id="106549.A0A540N4R9"/>
<keyword evidence="2" id="KW-1185">Reference proteome</keyword>
<dbReference type="AlphaFoldDB" id="A0A540N4R9"/>
<reference evidence="1 2" key="1">
    <citation type="journal article" date="2019" name="G3 (Bethesda)">
        <title>Sequencing of a Wild Apple (Malus baccata) Genome Unravels the Differences Between Cultivated and Wild Apple Species Regarding Disease Resistance and Cold Tolerance.</title>
        <authorList>
            <person name="Chen X."/>
        </authorList>
    </citation>
    <scope>NUCLEOTIDE SEQUENCE [LARGE SCALE GENOMIC DNA]</scope>
    <source>
        <strain evidence="2">cv. Shandingzi</strain>
        <tissue evidence="1">Leaves</tissue>
    </source>
</reference>
<comment type="caution">
    <text evidence="1">The sequence shown here is derived from an EMBL/GenBank/DDBJ whole genome shotgun (WGS) entry which is preliminary data.</text>
</comment>
<name>A0A540N4R9_MALBA</name>
<evidence type="ECO:0000313" key="2">
    <source>
        <dbReference type="Proteomes" id="UP000315295"/>
    </source>
</evidence>
<protein>
    <recommendedName>
        <fullName evidence="3">3-beta hydroxysteroid dehydrogenase/isomerase domain-containing protein</fullName>
    </recommendedName>
</protein>